<dbReference type="InterPro" id="IPR013154">
    <property type="entry name" value="ADH-like_N"/>
</dbReference>
<dbReference type="PROSITE" id="PS00059">
    <property type="entry name" value="ADH_ZINC"/>
    <property type="match status" value="1"/>
</dbReference>
<evidence type="ECO:0000256" key="6">
    <source>
        <dbReference type="RuleBase" id="RU361277"/>
    </source>
</evidence>
<dbReference type="InterPro" id="IPR045306">
    <property type="entry name" value="SDH-like"/>
</dbReference>
<dbReference type="SUPFAM" id="SSF50129">
    <property type="entry name" value="GroES-like"/>
    <property type="match status" value="1"/>
</dbReference>
<dbReference type="Pfam" id="PF00107">
    <property type="entry name" value="ADH_zinc_N"/>
    <property type="match status" value="1"/>
</dbReference>
<evidence type="ECO:0000313" key="9">
    <source>
        <dbReference type="Proteomes" id="UP001597079"/>
    </source>
</evidence>
<comment type="similarity">
    <text evidence="2 6">Belongs to the zinc-containing alcohol dehydrogenase family.</text>
</comment>
<accession>A0ABW4JG43</accession>
<evidence type="ECO:0000256" key="5">
    <source>
        <dbReference type="ARBA" id="ARBA00023002"/>
    </source>
</evidence>
<dbReference type="SMART" id="SM00829">
    <property type="entry name" value="PKS_ER"/>
    <property type="match status" value="1"/>
</dbReference>
<protein>
    <submittedName>
        <fullName evidence="8">NAD(P)-dependent alcohol dehydrogenase</fullName>
    </submittedName>
</protein>
<dbReference type="CDD" id="cd05285">
    <property type="entry name" value="sorbitol_DH"/>
    <property type="match status" value="1"/>
</dbReference>
<dbReference type="InterPro" id="IPR036291">
    <property type="entry name" value="NAD(P)-bd_dom_sf"/>
</dbReference>
<dbReference type="InterPro" id="IPR020843">
    <property type="entry name" value="ER"/>
</dbReference>
<dbReference type="InterPro" id="IPR013149">
    <property type="entry name" value="ADH-like_C"/>
</dbReference>
<proteinExistence type="inferred from homology"/>
<dbReference type="Gene3D" id="3.90.180.10">
    <property type="entry name" value="Medium-chain alcohol dehydrogenases, catalytic domain"/>
    <property type="match status" value="1"/>
</dbReference>
<reference evidence="9" key="1">
    <citation type="journal article" date="2019" name="Int. J. Syst. Evol. Microbiol.">
        <title>The Global Catalogue of Microorganisms (GCM) 10K type strain sequencing project: providing services to taxonomists for standard genome sequencing and annotation.</title>
        <authorList>
            <consortium name="The Broad Institute Genomics Platform"/>
            <consortium name="The Broad Institute Genome Sequencing Center for Infectious Disease"/>
            <person name="Wu L."/>
            <person name="Ma J."/>
        </authorList>
    </citation>
    <scope>NUCLEOTIDE SEQUENCE [LARGE SCALE GENOMIC DNA]</scope>
    <source>
        <strain evidence="9">CGMCC 1.12286</strain>
    </source>
</reference>
<evidence type="ECO:0000313" key="8">
    <source>
        <dbReference type="EMBL" id="MFD1675267.1"/>
    </source>
</evidence>
<keyword evidence="4 6" id="KW-0862">Zinc</keyword>
<dbReference type="PANTHER" id="PTHR43161">
    <property type="entry name" value="SORBITOL DEHYDROGENASE"/>
    <property type="match status" value="1"/>
</dbReference>
<keyword evidence="5" id="KW-0560">Oxidoreductase</keyword>
<comment type="cofactor">
    <cofactor evidence="1 6">
        <name>Zn(2+)</name>
        <dbReference type="ChEBI" id="CHEBI:29105"/>
    </cofactor>
</comment>
<evidence type="ECO:0000256" key="2">
    <source>
        <dbReference type="ARBA" id="ARBA00008072"/>
    </source>
</evidence>
<dbReference type="Gene3D" id="3.40.50.720">
    <property type="entry name" value="NAD(P)-binding Rossmann-like Domain"/>
    <property type="match status" value="1"/>
</dbReference>
<dbReference type="RefSeq" id="WP_377943142.1">
    <property type="nucleotide sequence ID" value="NZ_JBHUCX010000028.1"/>
</dbReference>
<dbReference type="Proteomes" id="UP001597079">
    <property type="component" value="Unassembled WGS sequence"/>
</dbReference>
<evidence type="ECO:0000256" key="3">
    <source>
        <dbReference type="ARBA" id="ARBA00022723"/>
    </source>
</evidence>
<dbReference type="EMBL" id="JBHUCX010000028">
    <property type="protein sequence ID" value="MFD1675267.1"/>
    <property type="molecule type" value="Genomic_DNA"/>
</dbReference>
<sequence length="341" mass="36297">MTKNMAAVMYEVGDVRLEERPMPKPGPHEVLVQVTAVGVCGSDVHYYRHGRIGSFVVERPIILGHESAGVIVELGSEARKHRIGARVALEPGVPCGRCEVCRSGHYNLCPHVQFFATPPIDGAFTNFVTIHEDFAFALPNGMSDEAGGLLEPMSVGIWAAKKADIQCGQHVLITGAGPIGMVSMMAAFAFGATEVTMTDISEERLAFARKLGATHTINVASTPLLDEAIEVDAFIECSGNPSALQDGIRCIRPAGRAAVVGMGGGDEASVPLSLIQTREITLAGVFRYANTYPTAIELVSSGKVNLDALVTGRYSLAETDAVLRQFGKEPANVKPVILPQE</sequence>
<dbReference type="SUPFAM" id="SSF51735">
    <property type="entry name" value="NAD(P)-binding Rossmann-fold domains"/>
    <property type="match status" value="1"/>
</dbReference>
<dbReference type="InterPro" id="IPR011032">
    <property type="entry name" value="GroES-like_sf"/>
</dbReference>
<evidence type="ECO:0000259" key="7">
    <source>
        <dbReference type="SMART" id="SM00829"/>
    </source>
</evidence>
<comment type="caution">
    <text evidence="8">The sequence shown here is derived from an EMBL/GenBank/DDBJ whole genome shotgun (WGS) entry which is preliminary data.</text>
</comment>
<name>A0ABW4JG43_9BACL</name>
<dbReference type="Pfam" id="PF08240">
    <property type="entry name" value="ADH_N"/>
    <property type="match status" value="1"/>
</dbReference>
<organism evidence="8 9">
    <name type="scientific">Alicyclobacillus fodiniaquatilis</name>
    <dbReference type="NCBI Taxonomy" id="1661150"/>
    <lineage>
        <taxon>Bacteria</taxon>
        <taxon>Bacillati</taxon>
        <taxon>Bacillota</taxon>
        <taxon>Bacilli</taxon>
        <taxon>Bacillales</taxon>
        <taxon>Alicyclobacillaceae</taxon>
        <taxon>Alicyclobacillus</taxon>
    </lineage>
</organism>
<evidence type="ECO:0000256" key="4">
    <source>
        <dbReference type="ARBA" id="ARBA00022833"/>
    </source>
</evidence>
<dbReference type="PANTHER" id="PTHR43161:SF9">
    <property type="entry name" value="SORBITOL DEHYDROGENASE"/>
    <property type="match status" value="1"/>
</dbReference>
<feature type="domain" description="Enoyl reductase (ER)" evidence="7">
    <location>
        <begin position="13"/>
        <end position="337"/>
    </location>
</feature>
<evidence type="ECO:0000256" key="1">
    <source>
        <dbReference type="ARBA" id="ARBA00001947"/>
    </source>
</evidence>
<gene>
    <name evidence="8" type="ORF">ACFSB2_11230</name>
</gene>
<dbReference type="InterPro" id="IPR002328">
    <property type="entry name" value="ADH_Zn_CS"/>
</dbReference>
<keyword evidence="3 6" id="KW-0479">Metal-binding</keyword>
<keyword evidence="9" id="KW-1185">Reference proteome</keyword>